<dbReference type="EMBL" id="LT629692">
    <property type="protein sequence ID" value="SDG91420.1"/>
    <property type="molecule type" value="Genomic_DNA"/>
</dbReference>
<gene>
    <name evidence="3" type="ORF">SAMN04489810_1633</name>
</gene>
<organism evidence="3 4">
    <name type="scientific">Microbacterium pygmaeum</name>
    <dbReference type="NCBI Taxonomy" id="370764"/>
    <lineage>
        <taxon>Bacteria</taxon>
        <taxon>Bacillati</taxon>
        <taxon>Actinomycetota</taxon>
        <taxon>Actinomycetes</taxon>
        <taxon>Micrococcales</taxon>
        <taxon>Microbacteriaceae</taxon>
        <taxon>Microbacterium</taxon>
    </lineage>
</organism>
<dbReference type="NCBIfam" id="NF033542">
    <property type="entry name" value="transpos_IS110"/>
    <property type="match status" value="1"/>
</dbReference>
<evidence type="ECO:0000259" key="2">
    <source>
        <dbReference type="Pfam" id="PF02371"/>
    </source>
</evidence>
<keyword evidence="4" id="KW-1185">Reference proteome</keyword>
<dbReference type="InterPro" id="IPR002525">
    <property type="entry name" value="Transp_IS110-like_N"/>
</dbReference>
<sequence length="411" mass="44823">MDVVHERAAGMDISKRDAKLAVRVPGKRPGTFTTSVTTWGATVPQILDLVEFLHAQQVTTVVMEATGDYWKPFYFLMEDTLPVMLVNARQARNIPGRKTDVSDAAWLAQLAAHGLLRASFVPPEPVRQLRDLTRARAVATRDRTRQVQRLEKFLESTGIKLSSVASALTGASARAMLDALVAGERDPQTLAQLSKGVLRNKIPQLVDALQGRFTEHHAFLVGEYLIQIDTQTGMIDRLTARVEDAMVPFRAARDVLITIPGVSVAVADVIIAETGADMTVFDTPGRLASWAGVCPGQNESAGRVKSTTTRPGNKYLKAALGTAALSVSRTKGTYLAARYRRIAARRGPLKAVVAIEHTTLVAVWHMLRNGEAYTDPGAAFYNQTDPDRTKNKAIRQLRNLGYDVTITPTAA</sequence>
<dbReference type="AlphaFoldDB" id="A0A1G7Y600"/>
<dbReference type="Pfam" id="PF01548">
    <property type="entry name" value="DEDD_Tnp_IS110"/>
    <property type="match status" value="1"/>
</dbReference>
<reference evidence="3 4" key="1">
    <citation type="submission" date="2016-10" db="EMBL/GenBank/DDBJ databases">
        <authorList>
            <person name="de Groot N.N."/>
        </authorList>
    </citation>
    <scope>NUCLEOTIDE SEQUENCE [LARGE SCALE GENOMIC DNA]</scope>
    <source>
        <strain evidence="3 4">DSM 23142</strain>
    </source>
</reference>
<dbReference type="PANTHER" id="PTHR33055">
    <property type="entry name" value="TRANSPOSASE FOR INSERTION SEQUENCE ELEMENT IS1111A"/>
    <property type="match status" value="1"/>
</dbReference>
<accession>A0A1G7Y600</accession>
<name>A0A1G7Y600_9MICO</name>
<evidence type="ECO:0000313" key="4">
    <source>
        <dbReference type="Proteomes" id="UP000199009"/>
    </source>
</evidence>
<dbReference type="InterPro" id="IPR003346">
    <property type="entry name" value="Transposase_20"/>
</dbReference>
<dbReference type="GO" id="GO:0004803">
    <property type="term" value="F:transposase activity"/>
    <property type="evidence" value="ECO:0007669"/>
    <property type="project" value="InterPro"/>
</dbReference>
<feature type="domain" description="Transposase IS110-like N-terminal" evidence="1">
    <location>
        <begin position="9"/>
        <end position="157"/>
    </location>
</feature>
<dbReference type="GO" id="GO:0003677">
    <property type="term" value="F:DNA binding"/>
    <property type="evidence" value="ECO:0007669"/>
    <property type="project" value="InterPro"/>
</dbReference>
<evidence type="ECO:0000313" key="3">
    <source>
        <dbReference type="EMBL" id="SDG91420.1"/>
    </source>
</evidence>
<dbReference type="InterPro" id="IPR047650">
    <property type="entry name" value="Transpos_IS110"/>
</dbReference>
<dbReference type="Proteomes" id="UP000199009">
    <property type="component" value="Chromosome I"/>
</dbReference>
<dbReference type="GO" id="GO:0006313">
    <property type="term" value="P:DNA transposition"/>
    <property type="evidence" value="ECO:0007669"/>
    <property type="project" value="InterPro"/>
</dbReference>
<evidence type="ECO:0000259" key="1">
    <source>
        <dbReference type="Pfam" id="PF01548"/>
    </source>
</evidence>
<feature type="domain" description="Transposase IS116/IS110/IS902 C-terminal" evidence="2">
    <location>
        <begin position="255"/>
        <end position="339"/>
    </location>
</feature>
<dbReference type="OrthoDB" id="9815354at2"/>
<dbReference type="PANTHER" id="PTHR33055:SF15">
    <property type="entry name" value="TRANSPOSASE-RELATED"/>
    <property type="match status" value="1"/>
</dbReference>
<dbReference type="Pfam" id="PF02371">
    <property type="entry name" value="Transposase_20"/>
    <property type="match status" value="1"/>
</dbReference>
<protein>
    <submittedName>
        <fullName evidence="3">Transposase</fullName>
    </submittedName>
</protein>
<proteinExistence type="predicted"/>
<dbReference type="STRING" id="370764.SAMN04489810_1633"/>
<dbReference type="RefSeq" id="WP_091488552.1">
    <property type="nucleotide sequence ID" value="NZ_LT629692.1"/>
</dbReference>